<evidence type="ECO:0000313" key="2">
    <source>
        <dbReference type="Proteomes" id="UP001140066"/>
    </source>
</evidence>
<gene>
    <name evidence="1" type="ORF">GGI18_001048</name>
</gene>
<sequence length="137" mass="16297">MPGGLVDKPKIVHLLIREPNDDPYGEEKKVTRVYKYRFREVVSCYHIINHYKRLREQAQVSMDGWTFYRKIYKVDGERFRNLDHGNIKNGGQVLVMWNDFYNEDKIKDVINSRILDSETYNPDCVFEVSGYDIDQLS</sequence>
<organism evidence="1 2">
    <name type="scientific">Coemansia linderi</name>
    <dbReference type="NCBI Taxonomy" id="2663919"/>
    <lineage>
        <taxon>Eukaryota</taxon>
        <taxon>Fungi</taxon>
        <taxon>Fungi incertae sedis</taxon>
        <taxon>Zoopagomycota</taxon>
        <taxon>Kickxellomycotina</taxon>
        <taxon>Kickxellomycetes</taxon>
        <taxon>Kickxellales</taxon>
        <taxon>Kickxellaceae</taxon>
        <taxon>Coemansia</taxon>
    </lineage>
</organism>
<dbReference type="EMBL" id="JANBUK010000129">
    <property type="protein sequence ID" value="KAJ2791558.1"/>
    <property type="molecule type" value="Genomic_DNA"/>
</dbReference>
<proteinExistence type="predicted"/>
<keyword evidence="2" id="KW-1185">Reference proteome</keyword>
<accession>A0ACC1KL41</accession>
<evidence type="ECO:0000313" key="1">
    <source>
        <dbReference type="EMBL" id="KAJ2791558.1"/>
    </source>
</evidence>
<reference evidence="1" key="1">
    <citation type="submission" date="2022-07" db="EMBL/GenBank/DDBJ databases">
        <title>Phylogenomic reconstructions and comparative analyses of Kickxellomycotina fungi.</title>
        <authorList>
            <person name="Reynolds N.K."/>
            <person name="Stajich J.E."/>
            <person name="Barry K."/>
            <person name="Grigoriev I.V."/>
            <person name="Crous P."/>
            <person name="Smith M.E."/>
        </authorList>
    </citation>
    <scope>NUCLEOTIDE SEQUENCE</scope>
    <source>
        <strain evidence="1">BCRC 34191</strain>
    </source>
</reference>
<comment type="caution">
    <text evidence="1">The sequence shown here is derived from an EMBL/GenBank/DDBJ whole genome shotgun (WGS) entry which is preliminary data.</text>
</comment>
<protein>
    <submittedName>
        <fullName evidence="1">Uncharacterized protein</fullName>
    </submittedName>
</protein>
<dbReference type="Proteomes" id="UP001140066">
    <property type="component" value="Unassembled WGS sequence"/>
</dbReference>
<name>A0ACC1KL41_9FUNG</name>